<evidence type="ECO:0000313" key="7">
    <source>
        <dbReference type="EMBL" id="KAK7477000.1"/>
    </source>
</evidence>
<keyword evidence="3 5" id="KW-1015">Disulfide bond</keyword>
<name>A0ABD0JQN2_9CAEN</name>
<dbReference type="FunFam" id="3.10.250.10:FF:000009">
    <property type="entry name" value="WC1"/>
    <property type="match status" value="1"/>
</dbReference>
<feature type="disulfide bond" evidence="5">
    <location>
        <begin position="35"/>
        <end position="45"/>
    </location>
</feature>
<keyword evidence="2" id="KW-0677">Repeat</keyword>
<evidence type="ECO:0000256" key="2">
    <source>
        <dbReference type="ARBA" id="ARBA00022737"/>
    </source>
</evidence>
<dbReference type="EMBL" id="JACVVK020000360">
    <property type="protein sequence ID" value="KAK7477000.1"/>
    <property type="molecule type" value="Genomic_DNA"/>
</dbReference>
<keyword evidence="8" id="KW-1185">Reference proteome</keyword>
<feature type="domain" description="SRCR" evidence="6">
    <location>
        <begin position="1"/>
        <end position="67"/>
    </location>
</feature>
<evidence type="ECO:0000259" key="6">
    <source>
        <dbReference type="PROSITE" id="PS50287"/>
    </source>
</evidence>
<evidence type="ECO:0000256" key="5">
    <source>
        <dbReference type="PROSITE-ProRule" id="PRU00196"/>
    </source>
</evidence>
<dbReference type="InterPro" id="IPR036772">
    <property type="entry name" value="SRCR-like_dom_sf"/>
</dbReference>
<dbReference type="Pfam" id="PF00530">
    <property type="entry name" value="SRCR"/>
    <property type="match status" value="2"/>
</dbReference>
<accession>A0ABD0JQN2</accession>
<dbReference type="Proteomes" id="UP001519460">
    <property type="component" value="Unassembled WGS sequence"/>
</dbReference>
<dbReference type="AlphaFoldDB" id="A0ABD0JQN2"/>
<comment type="caution">
    <text evidence="5">Lacks conserved residue(s) required for the propagation of feature annotation.</text>
</comment>
<evidence type="ECO:0000256" key="4">
    <source>
        <dbReference type="ARBA" id="ARBA00023180"/>
    </source>
</evidence>
<sequence length="180" mass="19234">MSRSVATHDRTRVTAVGGGKFGQGSDPVWIGNLQCSGSEHQLSDCPTTTLIGSTGCSHSRDAGVICDADWLKYPVRLVNGSGPWEGRVELHAFGQWGSIGSDSWDSHDAMVVCRMLGYDITVPIAVKGQFGPGTGPVWLNYLGCTGTEEHLLDCRNSYALGGQSWSHYRDAGVICDNGTN</sequence>
<dbReference type="PANTHER" id="PTHR19331:SF465">
    <property type="entry name" value="EGG PEPTIDE SPERACT RECEPTOR"/>
    <property type="match status" value="1"/>
</dbReference>
<organism evidence="7 8">
    <name type="scientific">Batillaria attramentaria</name>
    <dbReference type="NCBI Taxonomy" id="370345"/>
    <lineage>
        <taxon>Eukaryota</taxon>
        <taxon>Metazoa</taxon>
        <taxon>Spiralia</taxon>
        <taxon>Lophotrochozoa</taxon>
        <taxon>Mollusca</taxon>
        <taxon>Gastropoda</taxon>
        <taxon>Caenogastropoda</taxon>
        <taxon>Sorbeoconcha</taxon>
        <taxon>Cerithioidea</taxon>
        <taxon>Batillariidae</taxon>
        <taxon>Batillaria</taxon>
    </lineage>
</organism>
<dbReference type="PROSITE" id="PS50287">
    <property type="entry name" value="SRCR_2"/>
    <property type="match status" value="2"/>
</dbReference>
<evidence type="ECO:0000256" key="1">
    <source>
        <dbReference type="ARBA" id="ARBA00022729"/>
    </source>
</evidence>
<gene>
    <name evidence="7" type="ORF">BaRGS_00031776</name>
</gene>
<dbReference type="PRINTS" id="PR00258">
    <property type="entry name" value="SPERACTRCPTR"/>
</dbReference>
<protein>
    <recommendedName>
        <fullName evidence="6">SRCR domain-containing protein</fullName>
    </recommendedName>
</protein>
<evidence type="ECO:0000256" key="3">
    <source>
        <dbReference type="ARBA" id="ARBA00023157"/>
    </source>
</evidence>
<evidence type="ECO:0000313" key="8">
    <source>
        <dbReference type="Proteomes" id="UP001519460"/>
    </source>
</evidence>
<keyword evidence="1" id="KW-0732">Signal</keyword>
<reference evidence="7 8" key="1">
    <citation type="journal article" date="2023" name="Sci. Data">
        <title>Genome assembly of the Korean intertidal mud-creeper Batillaria attramentaria.</title>
        <authorList>
            <person name="Patra A.K."/>
            <person name="Ho P.T."/>
            <person name="Jun S."/>
            <person name="Lee S.J."/>
            <person name="Kim Y."/>
            <person name="Won Y.J."/>
        </authorList>
    </citation>
    <scope>NUCLEOTIDE SEQUENCE [LARGE SCALE GENOMIC DNA]</scope>
    <source>
        <strain evidence="7">Wonlab-2016</strain>
    </source>
</reference>
<proteinExistence type="predicted"/>
<dbReference type="Gene3D" id="3.10.250.10">
    <property type="entry name" value="SRCR-like domain"/>
    <property type="match status" value="2"/>
</dbReference>
<dbReference type="SMART" id="SM00202">
    <property type="entry name" value="SR"/>
    <property type="match status" value="1"/>
</dbReference>
<dbReference type="InterPro" id="IPR001190">
    <property type="entry name" value="SRCR"/>
</dbReference>
<feature type="non-terminal residue" evidence="7">
    <location>
        <position position="180"/>
    </location>
</feature>
<dbReference type="SUPFAM" id="SSF56487">
    <property type="entry name" value="SRCR-like"/>
    <property type="match status" value="2"/>
</dbReference>
<feature type="domain" description="SRCR" evidence="6">
    <location>
        <begin position="75"/>
        <end position="176"/>
    </location>
</feature>
<keyword evidence="4" id="KW-0325">Glycoprotein</keyword>
<dbReference type="PANTHER" id="PTHR19331">
    <property type="entry name" value="SCAVENGER RECEPTOR DOMAIN-CONTAINING"/>
    <property type="match status" value="1"/>
</dbReference>
<comment type="caution">
    <text evidence="7">The sequence shown here is derived from an EMBL/GenBank/DDBJ whole genome shotgun (WGS) entry which is preliminary data.</text>
</comment>
<feature type="disulfide bond" evidence="5">
    <location>
        <begin position="144"/>
        <end position="154"/>
    </location>
</feature>